<dbReference type="Pfam" id="PF09423">
    <property type="entry name" value="PhoD"/>
    <property type="match status" value="1"/>
</dbReference>
<dbReference type="InterPro" id="IPR017946">
    <property type="entry name" value="PLC-like_Pdiesterase_TIM-brl"/>
</dbReference>
<dbReference type="InterPro" id="IPR038607">
    <property type="entry name" value="PhoD-like_sf"/>
</dbReference>
<dbReference type="InterPro" id="IPR018946">
    <property type="entry name" value="PhoD-like_MPP"/>
</dbReference>
<dbReference type="KEGG" id="mff:MFFC18_34690"/>
<organism evidence="3 4">
    <name type="scientific">Mariniblastus fucicola</name>
    <dbReference type="NCBI Taxonomy" id="980251"/>
    <lineage>
        <taxon>Bacteria</taxon>
        <taxon>Pseudomonadati</taxon>
        <taxon>Planctomycetota</taxon>
        <taxon>Planctomycetia</taxon>
        <taxon>Pirellulales</taxon>
        <taxon>Pirellulaceae</taxon>
        <taxon>Mariniblastus</taxon>
    </lineage>
</organism>
<dbReference type="CDD" id="cd08577">
    <property type="entry name" value="PI-PLCc_GDPD_SF_unchar3"/>
    <property type="match status" value="1"/>
</dbReference>
<feature type="chain" id="PRO_5022867710" evidence="1">
    <location>
        <begin position="21"/>
        <end position="593"/>
    </location>
</feature>
<proteinExistence type="predicted"/>
<dbReference type="AlphaFoldDB" id="A0A5B9PB50"/>
<keyword evidence="4" id="KW-1185">Reference proteome</keyword>
<dbReference type="PANTHER" id="PTHR33987:SF1">
    <property type="entry name" value="CALCINEURIN-LIKE METALLO-PHOSPHOESTERASE SUPERFAMILY PROTEIN"/>
    <property type="match status" value="1"/>
</dbReference>
<dbReference type="GO" id="GO:0008081">
    <property type="term" value="F:phosphoric diester hydrolase activity"/>
    <property type="evidence" value="ECO:0007669"/>
    <property type="project" value="InterPro"/>
</dbReference>
<keyword evidence="1" id="KW-0732">Signal</keyword>
<dbReference type="STRING" id="980251.GCA_001642875_04484"/>
<evidence type="ECO:0000256" key="1">
    <source>
        <dbReference type="SAM" id="SignalP"/>
    </source>
</evidence>
<dbReference type="InterPro" id="IPR029052">
    <property type="entry name" value="Metallo-depent_PP-like"/>
</dbReference>
<dbReference type="Gene3D" id="3.60.21.70">
    <property type="entry name" value="PhoD-like phosphatase"/>
    <property type="match status" value="1"/>
</dbReference>
<dbReference type="EMBL" id="CP042912">
    <property type="protein sequence ID" value="QEG23568.1"/>
    <property type="molecule type" value="Genomic_DNA"/>
</dbReference>
<dbReference type="Gene3D" id="3.20.20.190">
    <property type="entry name" value="Phosphatidylinositol (PI) phosphodiesterase"/>
    <property type="match status" value="1"/>
</dbReference>
<feature type="signal peptide" evidence="1">
    <location>
        <begin position="1"/>
        <end position="20"/>
    </location>
</feature>
<sequence length="593" mass="68187" precursor="true">MRFVLVIGFFCVLLSPLCKAQSTPGVVERGHAHNDYRHDRPFWDAYDHGFCSIEVDIYRSNDKLLVAHDVAELLQHPGTLQELYLDPLREVVGKNGGRVYPNGPETITLLIDIKNDGRDVFPLLKETLAQYKDMLCCVENDAYQKRAVQVVISGDRPKELIGNDPDRLMSIDGRMSDLESELSPELMPLISDRWSSHFKWRGEGEMPDSERQKLQDFVATAHASGRKVRLWATPESTAVWSELLAADVDMINTDQLENLKTFLANAANSTAETEIPDTVTRIGMIGCHRQDRPAPAFNRYYESSPDVMVWMGDNVYADTKNDITFIEKCYQRMASQVAFEKLRESIPFVVTWDDHDYGLNNAGKNYPLKDESRKLFRKFWEMEEFIPEDRDGIYHARYFGSGETRLQMIMLDTRYNRDDEGDASDTLGENQWTWLESELRKPAKIRLIASGYQVLLDRDQKFETWSKFPAAKKRLFDLIQMCEAEGVIFLAGDQHYGEVSRLPKALGYDAVEFMFAGINQEEQHVFNSHRVSPVAHALNSYPLIDIQWQPSEIDPPHVMLRCYDADTNKLALSYRVNFSELQRVQQRKPVGKK</sequence>
<dbReference type="SUPFAM" id="SSF51695">
    <property type="entry name" value="PLC-like phosphodiesterases"/>
    <property type="match status" value="1"/>
</dbReference>
<dbReference type="RefSeq" id="WP_157665251.1">
    <property type="nucleotide sequence ID" value="NZ_CP042912.1"/>
</dbReference>
<gene>
    <name evidence="3" type="ORF">MFFC18_34690</name>
</gene>
<reference evidence="3 4" key="1">
    <citation type="submission" date="2019-08" db="EMBL/GenBank/DDBJ databases">
        <title>Deep-cultivation of Planctomycetes and their phenomic and genomic characterization uncovers novel biology.</title>
        <authorList>
            <person name="Wiegand S."/>
            <person name="Jogler M."/>
            <person name="Boedeker C."/>
            <person name="Pinto D."/>
            <person name="Vollmers J."/>
            <person name="Rivas-Marin E."/>
            <person name="Kohn T."/>
            <person name="Peeters S.H."/>
            <person name="Heuer A."/>
            <person name="Rast P."/>
            <person name="Oberbeckmann S."/>
            <person name="Bunk B."/>
            <person name="Jeske O."/>
            <person name="Meyerdierks A."/>
            <person name="Storesund J.E."/>
            <person name="Kallscheuer N."/>
            <person name="Luecker S."/>
            <person name="Lage O.M."/>
            <person name="Pohl T."/>
            <person name="Merkel B.J."/>
            <person name="Hornburger P."/>
            <person name="Mueller R.-W."/>
            <person name="Bruemmer F."/>
            <person name="Labrenz M."/>
            <person name="Spormann A.M."/>
            <person name="Op den Camp H."/>
            <person name="Overmann J."/>
            <person name="Amann R."/>
            <person name="Jetten M.S.M."/>
            <person name="Mascher T."/>
            <person name="Medema M.H."/>
            <person name="Devos D.P."/>
            <person name="Kaster A.-K."/>
            <person name="Ovreas L."/>
            <person name="Rohde M."/>
            <person name="Galperin M.Y."/>
            <person name="Jogler C."/>
        </authorList>
    </citation>
    <scope>NUCLEOTIDE SEQUENCE [LARGE SCALE GENOMIC DNA]</scope>
    <source>
        <strain evidence="3 4">FC18</strain>
    </source>
</reference>
<accession>A0A5B9PB50</accession>
<evidence type="ECO:0000313" key="4">
    <source>
        <dbReference type="Proteomes" id="UP000322214"/>
    </source>
</evidence>
<protein>
    <submittedName>
        <fullName evidence="3">PhoD-like phosphatase</fullName>
    </submittedName>
</protein>
<name>A0A5B9PB50_9BACT</name>
<dbReference type="SUPFAM" id="SSF56300">
    <property type="entry name" value="Metallo-dependent phosphatases"/>
    <property type="match status" value="1"/>
</dbReference>
<dbReference type="GO" id="GO:0006629">
    <property type="term" value="P:lipid metabolic process"/>
    <property type="evidence" value="ECO:0007669"/>
    <property type="project" value="InterPro"/>
</dbReference>
<dbReference type="PANTHER" id="PTHR33987">
    <property type="entry name" value="CALCINEURIN-LIKE METALLO-PHOSPHOESTERASE SUPERFAMILY PROTEIN"/>
    <property type="match status" value="1"/>
</dbReference>
<dbReference type="CDD" id="cd07389">
    <property type="entry name" value="MPP_PhoD"/>
    <property type="match status" value="1"/>
</dbReference>
<evidence type="ECO:0000259" key="2">
    <source>
        <dbReference type="Pfam" id="PF09423"/>
    </source>
</evidence>
<dbReference type="Proteomes" id="UP000322214">
    <property type="component" value="Chromosome"/>
</dbReference>
<feature type="domain" description="PhoD-like phosphatase metallophosphatase" evidence="2">
    <location>
        <begin position="296"/>
        <end position="524"/>
    </location>
</feature>
<evidence type="ECO:0000313" key="3">
    <source>
        <dbReference type="EMBL" id="QEG23568.1"/>
    </source>
</evidence>
<dbReference type="InterPro" id="IPR039559">
    <property type="entry name" value="AIM6_PI-PLC-like_dom"/>
</dbReference>